<name>A0A9N9GZZ2_9GLOM</name>
<comment type="caution">
    <text evidence="1">The sequence shown here is derived from an EMBL/GenBank/DDBJ whole genome shotgun (WGS) entry which is preliminary data.</text>
</comment>
<gene>
    <name evidence="1" type="ORF">FCALED_LOCUS10636</name>
</gene>
<keyword evidence="2" id="KW-1185">Reference proteome</keyword>
<reference evidence="1" key="1">
    <citation type="submission" date="2021-06" db="EMBL/GenBank/DDBJ databases">
        <authorList>
            <person name="Kallberg Y."/>
            <person name="Tangrot J."/>
            <person name="Rosling A."/>
        </authorList>
    </citation>
    <scope>NUCLEOTIDE SEQUENCE</scope>
    <source>
        <strain evidence="1">UK204</strain>
    </source>
</reference>
<organism evidence="1 2">
    <name type="scientific">Funneliformis caledonium</name>
    <dbReference type="NCBI Taxonomy" id="1117310"/>
    <lineage>
        <taxon>Eukaryota</taxon>
        <taxon>Fungi</taxon>
        <taxon>Fungi incertae sedis</taxon>
        <taxon>Mucoromycota</taxon>
        <taxon>Glomeromycotina</taxon>
        <taxon>Glomeromycetes</taxon>
        <taxon>Glomerales</taxon>
        <taxon>Glomeraceae</taxon>
        <taxon>Funneliformis</taxon>
    </lineage>
</organism>
<evidence type="ECO:0000313" key="2">
    <source>
        <dbReference type="Proteomes" id="UP000789570"/>
    </source>
</evidence>
<proteinExistence type="predicted"/>
<accession>A0A9N9GZZ2</accession>
<dbReference type="Proteomes" id="UP000789570">
    <property type="component" value="Unassembled WGS sequence"/>
</dbReference>
<sequence>MDKKDRNGFHRSLQAKGNCNTLWPRRQDGKLTIWLFDSYHHCMNTTALLWTYSISQSPKVKCNYKANPPMKKFENQVTYLKKMQLVLVGKLLKIGNWKEETPPAMVNLTLSA</sequence>
<evidence type="ECO:0000313" key="1">
    <source>
        <dbReference type="EMBL" id="CAG8642341.1"/>
    </source>
</evidence>
<dbReference type="EMBL" id="CAJVPQ010003998">
    <property type="protein sequence ID" value="CAG8642341.1"/>
    <property type="molecule type" value="Genomic_DNA"/>
</dbReference>
<dbReference type="OrthoDB" id="10285142at2759"/>
<protein>
    <submittedName>
        <fullName evidence="1">4536_t:CDS:1</fullName>
    </submittedName>
</protein>
<dbReference type="AlphaFoldDB" id="A0A9N9GZZ2"/>